<evidence type="ECO:0000313" key="3">
    <source>
        <dbReference type="Proteomes" id="UP001595722"/>
    </source>
</evidence>
<reference evidence="3" key="1">
    <citation type="journal article" date="2019" name="Int. J. Syst. Evol. Microbiol.">
        <title>The Global Catalogue of Microorganisms (GCM) 10K type strain sequencing project: providing services to taxonomists for standard genome sequencing and annotation.</title>
        <authorList>
            <consortium name="The Broad Institute Genomics Platform"/>
            <consortium name="The Broad Institute Genome Sequencing Center for Infectious Disease"/>
            <person name="Wu L."/>
            <person name="Ma J."/>
        </authorList>
    </citation>
    <scope>NUCLEOTIDE SEQUENCE [LARGE SCALE GENOMIC DNA]</scope>
    <source>
        <strain evidence="3">KCTC 42424</strain>
    </source>
</reference>
<dbReference type="Pfam" id="PF02036">
    <property type="entry name" value="SCP2"/>
    <property type="match status" value="1"/>
</dbReference>
<sequence>MIKFRLLLWALSLLMKKGAKNNPDFRKQLQGKDFAFQLQTADGGIVRQFVIKDEKVKSKGKSHPEPAFTISFKDADTGLAILTSKDKNAFMKGIQDKDIQISGDLSLVMWFQGITKYLKPKKKK</sequence>
<dbReference type="Gene3D" id="3.30.1050.10">
    <property type="entry name" value="SCP2 sterol-binding domain"/>
    <property type="match status" value="1"/>
</dbReference>
<proteinExistence type="predicted"/>
<keyword evidence="3" id="KW-1185">Reference proteome</keyword>
<dbReference type="InterPro" id="IPR003033">
    <property type="entry name" value="SCP2_sterol-bd_dom"/>
</dbReference>
<organism evidence="2 3">
    <name type="scientific">Bacterioplanoides pacificum</name>
    <dbReference type="NCBI Taxonomy" id="1171596"/>
    <lineage>
        <taxon>Bacteria</taxon>
        <taxon>Pseudomonadati</taxon>
        <taxon>Pseudomonadota</taxon>
        <taxon>Gammaproteobacteria</taxon>
        <taxon>Oceanospirillales</taxon>
        <taxon>Oceanospirillaceae</taxon>
        <taxon>Bacterioplanoides</taxon>
    </lineage>
</organism>
<evidence type="ECO:0000313" key="2">
    <source>
        <dbReference type="EMBL" id="MFC3680437.1"/>
    </source>
</evidence>
<dbReference type="EMBL" id="JBHRYB010000008">
    <property type="protein sequence ID" value="MFC3680437.1"/>
    <property type="molecule type" value="Genomic_DNA"/>
</dbReference>
<comment type="caution">
    <text evidence="2">The sequence shown here is derived from an EMBL/GenBank/DDBJ whole genome shotgun (WGS) entry which is preliminary data.</text>
</comment>
<name>A0ABV7VUB1_9GAMM</name>
<gene>
    <name evidence="2" type="ORF">ACFOMG_10045</name>
</gene>
<dbReference type="InterPro" id="IPR036527">
    <property type="entry name" value="SCP2_sterol-bd_dom_sf"/>
</dbReference>
<evidence type="ECO:0000259" key="1">
    <source>
        <dbReference type="Pfam" id="PF02036"/>
    </source>
</evidence>
<accession>A0ABV7VUB1</accession>
<dbReference type="Proteomes" id="UP001595722">
    <property type="component" value="Unassembled WGS sequence"/>
</dbReference>
<feature type="domain" description="SCP2" evidence="1">
    <location>
        <begin position="20"/>
        <end position="115"/>
    </location>
</feature>
<protein>
    <submittedName>
        <fullName evidence="2">SCP2 sterol-binding domain-containing protein</fullName>
    </submittedName>
</protein>
<dbReference type="SUPFAM" id="SSF55718">
    <property type="entry name" value="SCP-like"/>
    <property type="match status" value="1"/>
</dbReference>
<dbReference type="RefSeq" id="WP_376866405.1">
    <property type="nucleotide sequence ID" value="NZ_JBHRYB010000008.1"/>
</dbReference>